<protein>
    <submittedName>
        <fullName evidence="2">Uncharacterized protein</fullName>
    </submittedName>
</protein>
<feature type="region of interest" description="Disordered" evidence="1">
    <location>
        <begin position="416"/>
        <end position="436"/>
    </location>
</feature>
<dbReference type="HOGENOM" id="CLU_573828_0_0_1"/>
<reference evidence="2 3" key="1">
    <citation type="journal article" date="2013" name="PLoS Genet.">
        <title>Comparative genome structure, secondary metabolite, and effector coding capacity across Cochliobolus pathogens.</title>
        <authorList>
            <person name="Condon B.J."/>
            <person name="Leng Y."/>
            <person name="Wu D."/>
            <person name="Bushley K.E."/>
            <person name="Ohm R.A."/>
            <person name="Otillar R."/>
            <person name="Martin J."/>
            <person name="Schackwitz W."/>
            <person name="Grimwood J."/>
            <person name="MohdZainudin N."/>
            <person name="Xue C."/>
            <person name="Wang R."/>
            <person name="Manning V.A."/>
            <person name="Dhillon B."/>
            <person name="Tu Z.J."/>
            <person name="Steffenson B.J."/>
            <person name="Salamov A."/>
            <person name="Sun H."/>
            <person name="Lowry S."/>
            <person name="LaButti K."/>
            <person name="Han J."/>
            <person name="Copeland A."/>
            <person name="Lindquist E."/>
            <person name="Barry K."/>
            <person name="Schmutz J."/>
            <person name="Baker S.E."/>
            <person name="Ciuffetti L.M."/>
            <person name="Grigoriev I.V."/>
            <person name="Zhong S."/>
            <person name="Turgeon B.G."/>
        </authorList>
    </citation>
    <scope>NUCLEOTIDE SEQUENCE [LARGE SCALE GENOMIC DNA]</scope>
    <source>
        <strain evidence="2 3">ATCC 44560</strain>
    </source>
</reference>
<evidence type="ECO:0000313" key="3">
    <source>
        <dbReference type="Proteomes" id="UP000054032"/>
    </source>
</evidence>
<dbReference type="Proteomes" id="UP000054032">
    <property type="component" value="Unassembled WGS sequence"/>
</dbReference>
<keyword evidence="3" id="KW-1185">Reference proteome</keyword>
<accession>W7A286</accession>
<dbReference type="OrthoDB" id="5325276at2759"/>
<proteinExistence type="predicted"/>
<gene>
    <name evidence="2" type="ORF">COCMIDRAFT_82580</name>
</gene>
<evidence type="ECO:0000313" key="2">
    <source>
        <dbReference type="EMBL" id="EUC50136.1"/>
    </source>
</evidence>
<dbReference type="AlphaFoldDB" id="W7A286"/>
<feature type="compositionally biased region" description="Polar residues" evidence="1">
    <location>
        <begin position="65"/>
        <end position="79"/>
    </location>
</feature>
<dbReference type="PANTHER" id="PTHR38703:SF1">
    <property type="entry name" value="ALLERGEN"/>
    <property type="match status" value="1"/>
</dbReference>
<dbReference type="EMBL" id="KI963925">
    <property type="protein sequence ID" value="EUC50136.1"/>
    <property type="molecule type" value="Genomic_DNA"/>
</dbReference>
<name>W7A286_COCMI</name>
<feature type="compositionally biased region" description="Polar residues" evidence="1">
    <location>
        <begin position="16"/>
        <end position="30"/>
    </location>
</feature>
<feature type="region of interest" description="Disordered" evidence="1">
    <location>
        <begin position="159"/>
        <end position="187"/>
    </location>
</feature>
<feature type="region of interest" description="Disordered" evidence="1">
    <location>
        <begin position="1"/>
        <end position="145"/>
    </location>
</feature>
<dbReference type="KEGG" id="bor:COCMIDRAFT_82580"/>
<dbReference type="eggNOG" id="ENOG502S837">
    <property type="taxonomic scope" value="Eukaryota"/>
</dbReference>
<feature type="compositionally biased region" description="Polar residues" evidence="1">
    <location>
        <begin position="86"/>
        <end position="102"/>
    </location>
</feature>
<dbReference type="GeneID" id="19126080"/>
<sequence>MKEKIKAVLHRRKGSTPIQSPRASYEQSEGASPRAEHLPSSPRQSHRRSSSTSQSASPRTEHAQQPKTIHTNGTATHSATLPPESVHNTQLDKSASDENTPIPSALAPSKQSIVAGTNAGHSVPSHNDLSKPLPPTPSSTSYNQGDARDKLVGRAVTTNGSIVGGAQSPDLEGLARSPQSLGSEHHVHQDMAVKPAGFDSTSDTHDVYGGDEEWQVKQKSMLNGIIDLNDTVETDRETSWAPAVTHEVVKPHEHEIVQHKIYREIHNYTYYHRLQPVMQTEVLPPRHFIPNPDGEGLIEISADELPSRTGKNRWWDIVQKEPVLPEAPFQWRTEPQIIEGKPYMTDEGFERRETTIIYPPTLEDMSDYDGIVQPVHFDHKTGKRWLGELTTIDKLQRQVDGANEEDFMTMKNITADLPEIPNSPSVKRRPVARDSL</sequence>
<evidence type="ECO:0000256" key="1">
    <source>
        <dbReference type="SAM" id="MobiDB-lite"/>
    </source>
</evidence>
<dbReference type="PANTHER" id="PTHR38703">
    <property type="entry name" value="CHROMOSOME 8, WHOLE GENOME SHOTGUN SEQUENCE"/>
    <property type="match status" value="1"/>
</dbReference>
<organism evidence="2 3">
    <name type="scientific">Bipolaris oryzae ATCC 44560</name>
    <dbReference type="NCBI Taxonomy" id="930090"/>
    <lineage>
        <taxon>Eukaryota</taxon>
        <taxon>Fungi</taxon>
        <taxon>Dikarya</taxon>
        <taxon>Ascomycota</taxon>
        <taxon>Pezizomycotina</taxon>
        <taxon>Dothideomycetes</taxon>
        <taxon>Pleosporomycetidae</taxon>
        <taxon>Pleosporales</taxon>
        <taxon>Pleosporineae</taxon>
        <taxon>Pleosporaceae</taxon>
        <taxon>Bipolaris</taxon>
    </lineage>
</organism>
<dbReference type="RefSeq" id="XP_007683303.1">
    <property type="nucleotide sequence ID" value="XM_007685113.1"/>
</dbReference>